<protein>
    <submittedName>
        <fullName evidence="4">Benzoate-CoA ligase family protein</fullName>
    </submittedName>
</protein>
<evidence type="ECO:0000313" key="4">
    <source>
        <dbReference type="EMBL" id="MBG0778463.1"/>
    </source>
</evidence>
<dbReference type="GO" id="GO:0016405">
    <property type="term" value="F:CoA-ligase activity"/>
    <property type="evidence" value="ECO:0007669"/>
    <property type="project" value="InterPro"/>
</dbReference>
<dbReference type="PANTHER" id="PTHR43352:SF1">
    <property type="entry name" value="ANTHRANILATE--COA LIGASE"/>
    <property type="match status" value="1"/>
</dbReference>
<sequence length="524" mass="59088">MELEYHGLERFNAADYFLDRNIREGREDKIAVVCQDRKLTYGELTKEANRFGNALASSGVRMENRVALLMLDMELYPAAFLGAIKTGAVPICLNTLMRPKDYLYFLNDSRARVLVVDDSLYFNIEEVKSELMFLEKIVVVNTQDEKPGIVSYEQFVQGQPDTLDPAPTGPDDTCFWLYSSGSTGKPKGTVHLQHDMLFSVETYGKQVLKIREDDVCFSAAKMFFAYGLGNSLYFPFSVGATTVLMPDRPTPQSVFDTIARYKPTLYFGVPTLYGAMLAQEEGSMAGVRLCTSAGEALPAHLFKRWKERFNVDILDGIGSTEVSHIYISNRVEDIRPGSTGQLVPGYEVRIVDDQLNDLPKGEIGTVLIKGDSTAAYYWNKHEKTKEAMLGDWFNTDDKFFVDEDGFFYYVGRSNDMLKVGGIWVSPIEVEACLIGHPAVLECAVVPGRDDENLVKPSAYIVLNKGFEESPELEKEIKSYVKKELAHYKFPRWINFVEDLPKTATGKVKRFELKGKEDDRTRLAS</sequence>
<dbReference type="InterPro" id="IPR025110">
    <property type="entry name" value="AMP-bd_C"/>
</dbReference>
<evidence type="ECO:0000313" key="5">
    <source>
        <dbReference type="Proteomes" id="UP000706172"/>
    </source>
</evidence>
<dbReference type="GO" id="GO:0044550">
    <property type="term" value="P:secondary metabolite biosynthetic process"/>
    <property type="evidence" value="ECO:0007669"/>
    <property type="project" value="TreeGrafter"/>
</dbReference>
<evidence type="ECO:0000256" key="1">
    <source>
        <dbReference type="ARBA" id="ARBA00022598"/>
    </source>
</evidence>
<dbReference type="AlphaFoldDB" id="A0A931CPK9"/>
<feature type="domain" description="AMP-dependent synthetase/ligase" evidence="2">
    <location>
        <begin position="24"/>
        <end position="378"/>
    </location>
</feature>
<dbReference type="InterPro" id="IPR000873">
    <property type="entry name" value="AMP-dep_synth/lig_dom"/>
</dbReference>
<evidence type="ECO:0000259" key="2">
    <source>
        <dbReference type="Pfam" id="PF00501"/>
    </source>
</evidence>
<dbReference type="GO" id="GO:0005524">
    <property type="term" value="F:ATP binding"/>
    <property type="evidence" value="ECO:0007669"/>
    <property type="project" value="InterPro"/>
</dbReference>
<keyword evidence="1 4" id="KW-0436">Ligase</keyword>
<dbReference type="NCBIfam" id="TIGR02262">
    <property type="entry name" value="benz_CoA_lig"/>
    <property type="match status" value="1"/>
</dbReference>
<dbReference type="InterPro" id="IPR011957">
    <property type="entry name" value="Benz_CoA_lig"/>
</dbReference>
<feature type="domain" description="AMP-binding enzyme C-terminal" evidence="3">
    <location>
        <begin position="428"/>
        <end position="506"/>
    </location>
</feature>
<organism evidence="4 5">
    <name type="scientific">Desulfotignum balticum</name>
    <dbReference type="NCBI Taxonomy" id="115781"/>
    <lineage>
        <taxon>Bacteria</taxon>
        <taxon>Pseudomonadati</taxon>
        <taxon>Thermodesulfobacteriota</taxon>
        <taxon>Desulfobacteria</taxon>
        <taxon>Desulfobacterales</taxon>
        <taxon>Desulfobacteraceae</taxon>
        <taxon>Desulfotignum</taxon>
    </lineage>
</organism>
<name>A0A931CPK9_9BACT</name>
<gene>
    <name evidence="4" type="ORF">H0S81_00830</name>
</gene>
<dbReference type="Proteomes" id="UP000706172">
    <property type="component" value="Unassembled WGS sequence"/>
</dbReference>
<evidence type="ECO:0000259" key="3">
    <source>
        <dbReference type="Pfam" id="PF13193"/>
    </source>
</evidence>
<dbReference type="Pfam" id="PF13193">
    <property type="entry name" value="AMP-binding_C"/>
    <property type="match status" value="1"/>
</dbReference>
<dbReference type="Gene3D" id="3.40.50.980">
    <property type="match status" value="1"/>
</dbReference>
<dbReference type="Gene3D" id="2.30.38.10">
    <property type="entry name" value="Luciferase, Domain 3"/>
    <property type="match status" value="1"/>
</dbReference>
<dbReference type="Gene3D" id="3.40.50.12820">
    <property type="match status" value="1"/>
</dbReference>
<dbReference type="Pfam" id="PF00501">
    <property type="entry name" value="AMP-binding"/>
    <property type="match status" value="1"/>
</dbReference>
<proteinExistence type="predicted"/>
<dbReference type="EMBL" id="JACCQK010000028">
    <property type="protein sequence ID" value="MBG0778463.1"/>
    <property type="molecule type" value="Genomic_DNA"/>
</dbReference>
<accession>A0A931CPK9</accession>
<dbReference type="InterPro" id="IPR045851">
    <property type="entry name" value="AMP-bd_C_sf"/>
</dbReference>
<reference evidence="4" key="1">
    <citation type="submission" date="2020-07" db="EMBL/GenBank/DDBJ databases">
        <title>Severe corrosion of carbon steel in oil field produced water can be linked to methanogenic archaea containing a special type of NiFe hydrogenase.</title>
        <authorList>
            <person name="Lahme S."/>
            <person name="Mand J."/>
            <person name="Longwell J."/>
            <person name="Smith R."/>
            <person name="Enning D."/>
        </authorList>
    </citation>
    <scope>NUCLEOTIDE SEQUENCE</scope>
    <source>
        <strain evidence="4">MIC098Bin6</strain>
    </source>
</reference>
<dbReference type="Gene3D" id="3.30.300.30">
    <property type="match status" value="1"/>
</dbReference>
<dbReference type="SUPFAM" id="SSF56801">
    <property type="entry name" value="Acetyl-CoA synthetase-like"/>
    <property type="match status" value="1"/>
</dbReference>
<comment type="caution">
    <text evidence="4">The sequence shown here is derived from an EMBL/GenBank/DDBJ whole genome shotgun (WGS) entry which is preliminary data.</text>
</comment>
<dbReference type="PANTHER" id="PTHR43352">
    <property type="entry name" value="ACETYL-COA SYNTHETASE"/>
    <property type="match status" value="1"/>
</dbReference>
<dbReference type="GO" id="GO:0016878">
    <property type="term" value="F:acid-thiol ligase activity"/>
    <property type="evidence" value="ECO:0007669"/>
    <property type="project" value="TreeGrafter"/>
</dbReference>